<keyword evidence="5 6" id="KW-0472">Membrane</keyword>
<keyword evidence="2" id="KW-0813">Transport</keyword>
<evidence type="ECO:0000256" key="5">
    <source>
        <dbReference type="ARBA" id="ARBA00023136"/>
    </source>
</evidence>
<evidence type="ECO:0000313" key="7">
    <source>
        <dbReference type="EMBL" id="KEF56301.1"/>
    </source>
</evidence>
<keyword evidence="3 6" id="KW-0812">Transmembrane</keyword>
<evidence type="ECO:0008006" key="9">
    <source>
        <dbReference type="Google" id="ProtNLM"/>
    </source>
</evidence>
<feature type="transmembrane region" description="Helical" evidence="6">
    <location>
        <begin position="48"/>
        <end position="68"/>
    </location>
</feature>
<dbReference type="Proteomes" id="UP000027920">
    <property type="component" value="Unassembled WGS sequence"/>
</dbReference>
<sequence length="264" mass="29203">MTDNPSKAKFLTQEEKYETARRLTEDRSALDDEFNAKYIWHAFQDWKIWVNVLITIGNYTNVYSVSLFLPTIVRTLGYADEEAQLMSVPPYVVACAFCVGLGYIGDRMQTRGIIMVGLLTTGIVGLIMVVASNDYHVKYTGCVFASLGIFAAVPQGVAWTSANAGGTTKRGVAIALHVGGGNCGDLIAAFIFLPKHAPRYVPGLCILIGLMSMSLILSTCVTIYYRRENSRRDRVGKPPSAYSDVEMELEKEKGDYATFFRYVV</sequence>
<feature type="transmembrane region" description="Helical" evidence="6">
    <location>
        <begin position="171"/>
        <end position="194"/>
    </location>
</feature>
<dbReference type="PANTHER" id="PTHR43791:SF57">
    <property type="entry name" value="MAJOR FACILITATOR SUPERFAMILY (MFS) PROFILE DOMAIN-CONTAINING PROTEIN"/>
    <property type="match status" value="1"/>
</dbReference>
<gene>
    <name evidence="7" type="ORF">A1O9_07882</name>
</gene>
<feature type="transmembrane region" description="Helical" evidence="6">
    <location>
        <begin position="200"/>
        <end position="225"/>
    </location>
</feature>
<dbReference type="Gene3D" id="1.20.1250.20">
    <property type="entry name" value="MFS general substrate transporter like domains"/>
    <property type="match status" value="1"/>
</dbReference>
<keyword evidence="8" id="KW-1185">Reference proteome</keyword>
<reference evidence="7 8" key="1">
    <citation type="submission" date="2013-03" db="EMBL/GenBank/DDBJ databases">
        <title>The Genome Sequence of Exophiala aquamarina CBS 119918.</title>
        <authorList>
            <consortium name="The Broad Institute Genomics Platform"/>
            <person name="Cuomo C."/>
            <person name="de Hoog S."/>
            <person name="Gorbushina A."/>
            <person name="Walker B."/>
            <person name="Young S.K."/>
            <person name="Zeng Q."/>
            <person name="Gargeya S."/>
            <person name="Fitzgerald M."/>
            <person name="Haas B."/>
            <person name="Abouelleil A."/>
            <person name="Allen A.W."/>
            <person name="Alvarado L."/>
            <person name="Arachchi H.M."/>
            <person name="Berlin A.M."/>
            <person name="Chapman S.B."/>
            <person name="Gainer-Dewar J."/>
            <person name="Goldberg J."/>
            <person name="Griggs A."/>
            <person name="Gujja S."/>
            <person name="Hansen M."/>
            <person name="Howarth C."/>
            <person name="Imamovic A."/>
            <person name="Ireland A."/>
            <person name="Larimer J."/>
            <person name="McCowan C."/>
            <person name="Murphy C."/>
            <person name="Pearson M."/>
            <person name="Poon T.W."/>
            <person name="Priest M."/>
            <person name="Roberts A."/>
            <person name="Saif S."/>
            <person name="Shea T."/>
            <person name="Sisk P."/>
            <person name="Sykes S."/>
            <person name="Wortman J."/>
            <person name="Nusbaum C."/>
            <person name="Birren B."/>
        </authorList>
    </citation>
    <scope>NUCLEOTIDE SEQUENCE [LARGE SCALE GENOMIC DNA]</scope>
    <source>
        <strain evidence="7 8">CBS 119918</strain>
    </source>
</reference>
<evidence type="ECO:0000256" key="1">
    <source>
        <dbReference type="ARBA" id="ARBA00004141"/>
    </source>
</evidence>
<dbReference type="OrthoDB" id="2962993at2759"/>
<dbReference type="SUPFAM" id="SSF103473">
    <property type="entry name" value="MFS general substrate transporter"/>
    <property type="match status" value="1"/>
</dbReference>
<dbReference type="Pfam" id="PF07690">
    <property type="entry name" value="MFS_1"/>
    <property type="match status" value="1"/>
</dbReference>
<evidence type="ECO:0000256" key="2">
    <source>
        <dbReference type="ARBA" id="ARBA00022448"/>
    </source>
</evidence>
<evidence type="ECO:0000256" key="4">
    <source>
        <dbReference type="ARBA" id="ARBA00022989"/>
    </source>
</evidence>
<name>A0A072P8Z0_9EURO</name>
<dbReference type="InterPro" id="IPR036259">
    <property type="entry name" value="MFS_trans_sf"/>
</dbReference>
<dbReference type="GO" id="GO:0022857">
    <property type="term" value="F:transmembrane transporter activity"/>
    <property type="evidence" value="ECO:0007669"/>
    <property type="project" value="InterPro"/>
</dbReference>
<dbReference type="HOGENOM" id="CLU_001265_0_3_1"/>
<dbReference type="InterPro" id="IPR011701">
    <property type="entry name" value="MFS"/>
</dbReference>
<dbReference type="RefSeq" id="XP_013258891.1">
    <property type="nucleotide sequence ID" value="XM_013403437.1"/>
</dbReference>
<proteinExistence type="predicted"/>
<evidence type="ECO:0000313" key="8">
    <source>
        <dbReference type="Proteomes" id="UP000027920"/>
    </source>
</evidence>
<keyword evidence="4 6" id="KW-1133">Transmembrane helix</keyword>
<accession>A0A072P8Z0</accession>
<dbReference type="VEuPathDB" id="FungiDB:A1O9_07882"/>
<evidence type="ECO:0000256" key="6">
    <source>
        <dbReference type="SAM" id="Phobius"/>
    </source>
</evidence>
<feature type="transmembrane region" description="Helical" evidence="6">
    <location>
        <begin position="137"/>
        <end position="159"/>
    </location>
</feature>
<feature type="transmembrane region" description="Helical" evidence="6">
    <location>
        <begin position="88"/>
        <end position="105"/>
    </location>
</feature>
<comment type="caution">
    <text evidence="7">The sequence shown here is derived from an EMBL/GenBank/DDBJ whole genome shotgun (WGS) entry which is preliminary data.</text>
</comment>
<dbReference type="GO" id="GO:0016020">
    <property type="term" value="C:membrane"/>
    <property type="evidence" value="ECO:0007669"/>
    <property type="project" value="UniProtKB-SubCell"/>
</dbReference>
<dbReference type="AlphaFoldDB" id="A0A072P8Z0"/>
<feature type="transmembrane region" description="Helical" evidence="6">
    <location>
        <begin position="112"/>
        <end position="131"/>
    </location>
</feature>
<dbReference type="PANTHER" id="PTHR43791">
    <property type="entry name" value="PERMEASE-RELATED"/>
    <property type="match status" value="1"/>
</dbReference>
<protein>
    <recommendedName>
        <fullName evidence="9">Major facilitator superfamily (MFS) profile domain-containing protein</fullName>
    </recommendedName>
</protein>
<dbReference type="FunFam" id="1.20.1250.20:FF:000068">
    <property type="entry name" value="MFS general substrate transporter"/>
    <property type="match status" value="1"/>
</dbReference>
<dbReference type="EMBL" id="AMGV01000006">
    <property type="protein sequence ID" value="KEF56301.1"/>
    <property type="molecule type" value="Genomic_DNA"/>
</dbReference>
<evidence type="ECO:0000256" key="3">
    <source>
        <dbReference type="ARBA" id="ARBA00022692"/>
    </source>
</evidence>
<comment type="subcellular location">
    <subcellularLocation>
        <location evidence="1">Membrane</location>
        <topology evidence="1">Multi-pass membrane protein</topology>
    </subcellularLocation>
</comment>
<organism evidence="7 8">
    <name type="scientific">Exophiala aquamarina CBS 119918</name>
    <dbReference type="NCBI Taxonomy" id="1182545"/>
    <lineage>
        <taxon>Eukaryota</taxon>
        <taxon>Fungi</taxon>
        <taxon>Dikarya</taxon>
        <taxon>Ascomycota</taxon>
        <taxon>Pezizomycotina</taxon>
        <taxon>Eurotiomycetes</taxon>
        <taxon>Chaetothyriomycetidae</taxon>
        <taxon>Chaetothyriales</taxon>
        <taxon>Herpotrichiellaceae</taxon>
        <taxon>Exophiala</taxon>
    </lineage>
</organism>
<dbReference type="GeneID" id="25282795"/>